<evidence type="ECO:0000259" key="12">
    <source>
        <dbReference type="PROSITE" id="PS50893"/>
    </source>
</evidence>
<dbReference type="CDD" id="cd06261">
    <property type="entry name" value="TM_PBP2"/>
    <property type="match status" value="1"/>
</dbReference>
<dbReference type="SMART" id="SM00382">
    <property type="entry name" value="AAA"/>
    <property type="match status" value="1"/>
</dbReference>
<evidence type="ECO:0000256" key="7">
    <source>
        <dbReference type="ARBA" id="ARBA00022741"/>
    </source>
</evidence>
<protein>
    <submittedName>
        <fullName evidence="14">Dipeptide/oligopeptide/nickel ABC transporter ATP-binding protein</fullName>
    </submittedName>
</protein>
<dbReference type="InterPro" id="IPR003593">
    <property type="entry name" value="AAA+_ATPase"/>
</dbReference>
<dbReference type="RefSeq" id="WP_188435636.1">
    <property type="nucleotide sequence ID" value="NZ_BMCM01000001.1"/>
</dbReference>
<keyword evidence="8 14" id="KW-0067">ATP-binding</keyword>
<keyword evidence="4 11" id="KW-0813">Transport</keyword>
<evidence type="ECO:0000313" key="15">
    <source>
        <dbReference type="Proteomes" id="UP000629365"/>
    </source>
</evidence>
<comment type="subcellular location">
    <subcellularLocation>
        <location evidence="11">Cell membrane</location>
        <topology evidence="11">Multi-pass membrane protein</topology>
    </subcellularLocation>
    <subcellularLocation>
        <location evidence="2">Cell membrane</location>
        <topology evidence="2">Peripheral membrane protein</topology>
    </subcellularLocation>
    <subcellularLocation>
        <location evidence="1">Membrane</location>
        <topology evidence="1">Multi-pass membrane protein</topology>
    </subcellularLocation>
</comment>
<keyword evidence="5" id="KW-1003">Cell membrane</keyword>
<dbReference type="InterPro" id="IPR003439">
    <property type="entry name" value="ABC_transporter-like_ATP-bd"/>
</dbReference>
<dbReference type="PANTHER" id="PTHR43297">
    <property type="entry name" value="OLIGOPEPTIDE TRANSPORT ATP-BINDING PROTEIN APPD"/>
    <property type="match status" value="1"/>
</dbReference>
<evidence type="ECO:0000313" key="14">
    <source>
        <dbReference type="EMBL" id="GGD70712.1"/>
    </source>
</evidence>
<proteinExistence type="inferred from homology"/>
<dbReference type="Pfam" id="PF00528">
    <property type="entry name" value="BPD_transp_1"/>
    <property type="match status" value="1"/>
</dbReference>
<evidence type="ECO:0000256" key="10">
    <source>
        <dbReference type="ARBA" id="ARBA00023136"/>
    </source>
</evidence>
<dbReference type="InterPro" id="IPR027417">
    <property type="entry name" value="P-loop_NTPase"/>
</dbReference>
<name>A0ABQ1RKI0_9MICO</name>
<evidence type="ECO:0000256" key="1">
    <source>
        <dbReference type="ARBA" id="ARBA00004141"/>
    </source>
</evidence>
<dbReference type="Gene3D" id="1.10.3720.10">
    <property type="entry name" value="MetI-like"/>
    <property type="match status" value="1"/>
</dbReference>
<keyword evidence="6 11" id="KW-0812">Transmembrane</keyword>
<evidence type="ECO:0000256" key="2">
    <source>
        <dbReference type="ARBA" id="ARBA00004202"/>
    </source>
</evidence>
<evidence type="ECO:0000256" key="4">
    <source>
        <dbReference type="ARBA" id="ARBA00022448"/>
    </source>
</evidence>
<dbReference type="Gene3D" id="3.40.50.300">
    <property type="entry name" value="P-loop containing nucleotide triphosphate hydrolases"/>
    <property type="match status" value="1"/>
</dbReference>
<dbReference type="SUPFAM" id="SSF161098">
    <property type="entry name" value="MetI-like"/>
    <property type="match status" value="1"/>
</dbReference>
<feature type="transmembrane region" description="Helical" evidence="11">
    <location>
        <begin position="133"/>
        <end position="152"/>
    </location>
</feature>
<accession>A0ABQ1RKI0</accession>
<keyword evidence="10 11" id="KW-0472">Membrane</keyword>
<feature type="transmembrane region" description="Helical" evidence="11">
    <location>
        <begin position="33"/>
        <end position="55"/>
    </location>
</feature>
<dbReference type="GO" id="GO:0005524">
    <property type="term" value="F:ATP binding"/>
    <property type="evidence" value="ECO:0007669"/>
    <property type="project" value="UniProtKB-KW"/>
</dbReference>
<dbReference type="SUPFAM" id="SSF52540">
    <property type="entry name" value="P-loop containing nucleoside triphosphate hydrolases"/>
    <property type="match status" value="1"/>
</dbReference>
<dbReference type="InterPro" id="IPR017871">
    <property type="entry name" value="ABC_transporter-like_CS"/>
</dbReference>
<dbReference type="InterPro" id="IPR025966">
    <property type="entry name" value="OppC_N"/>
</dbReference>
<dbReference type="PROSITE" id="PS50928">
    <property type="entry name" value="ABC_TM1"/>
    <property type="match status" value="1"/>
</dbReference>
<keyword evidence="15" id="KW-1185">Reference proteome</keyword>
<feature type="transmembrane region" description="Helical" evidence="11">
    <location>
        <begin position="158"/>
        <end position="176"/>
    </location>
</feature>
<dbReference type="PROSITE" id="PS50893">
    <property type="entry name" value="ABC_TRANSPORTER_2"/>
    <property type="match status" value="1"/>
</dbReference>
<reference evidence="15" key="1">
    <citation type="journal article" date="2019" name="Int. J. Syst. Evol. Microbiol.">
        <title>The Global Catalogue of Microorganisms (GCM) 10K type strain sequencing project: providing services to taxonomists for standard genome sequencing and annotation.</title>
        <authorList>
            <consortium name="The Broad Institute Genomics Platform"/>
            <consortium name="The Broad Institute Genome Sequencing Center for Infectious Disease"/>
            <person name="Wu L."/>
            <person name="Ma J."/>
        </authorList>
    </citation>
    <scope>NUCLEOTIDE SEQUENCE [LARGE SCALE GENOMIC DNA]</scope>
    <source>
        <strain evidence="15">CCM 7640</strain>
    </source>
</reference>
<organism evidence="14 15">
    <name type="scientific">Microbacterium murale</name>
    <dbReference type="NCBI Taxonomy" id="1081040"/>
    <lineage>
        <taxon>Bacteria</taxon>
        <taxon>Bacillati</taxon>
        <taxon>Actinomycetota</taxon>
        <taxon>Actinomycetes</taxon>
        <taxon>Micrococcales</taxon>
        <taxon>Microbacteriaceae</taxon>
        <taxon>Microbacterium</taxon>
    </lineage>
</organism>
<sequence length="638" mass="67924">MSDTYTTTVQAASPRKHASNIGRVLSRVRRQPATLLAFAFIVLLIVVAIAAPWIAPYDPNQAHLDNVLEAPSAQFLLGTDDLGRDQLSRLIYGARIVLLIAVGSVLIAMVIGVPLGLVFGFHGGWWDRIGMRFVDMAQSLPGMMIGITVIAILGRNMFILMFAIGLIFSMAFARMTRATVLVERRKLYVEAAEVVGLRRGQIIFGQVLPNLIGPIITQGAVFLGSAIMIESAMSFLGVGLDSDTPTWGSMLSLAVDKQNVAPYLSWPPGIAIVLVVLSFSVFGDGLNDALVGEKRRVPRLGVRSRGTVDDSFAVAGAGAAVSVGTSKKAASAVAADRPAAIVDGPSPLLHARDVSVSVLRPDGEQVDLVTRIGLDVAKGEIVGLLGESGSGKSTFARAVLGMLPAGTWLSSGDIRLDGEQIAGKTERELRSVRGAKIGAVFQDPMTALSPVHTVGTQLIEPLRIHKGMNRSQARARAVELLERVGVRGAASRLDDYPHQFSGGMAQRVAIAMALAADPELLIADEATSALDVTTQSQVLDLILDLRDEYGMGVLMITHSLGVVAETCDRAAVMYRGRIVEDAAVDRLFDSPQHPYTAALLQANPMNAVGRDRLPVIDAQLRATIDASLDAIDAKEGRR</sequence>
<comment type="similarity">
    <text evidence="3">Belongs to the ABC transporter superfamily.</text>
</comment>
<dbReference type="InterPro" id="IPR050388">
    <property type="entry name" value="ABC_Ni/Peptide_Import"/>
</dbReference>
<evidence type="ECO:0000256" key="3">
    <source>
        <dbReference type="ARBA" id="ARBA00005417"/>
    </source>
</evidence>
<evidence type="ECO:0000256" key="6">
    <source>
        <dbReference type="ARBA" id="ARBA00022692"/>
    </source>
</evidence>
<dbReference type="CDD" id="cd03257">
    <property type="entry name" value="ABC_NikE_OppD_transporters"/>
    <property type="match status" value="1"/>
</dbReference>
<keyword evidence="9 11" id="KW-1133">Transmembrane helix</keyword>
<gene>
    <name evidence="14" type="ORF">GCM10007269_12380</name>
</gene>
<dbReference type="PANTHER" id="PTHR43297:SF2">
    <property type="entry name" value="DIPEPTIDE TRANSPORT ATP-BINDING PROTEIN DPPD"/>
    <property type="match status" value="1"/>
</dbReference>
<dbReference type="EMBL" id="BMCM01000001">
    <property type="protein sequence ID" value="GGD70712.1"/>
    <property type="molecule type" value="Genomic_DNA"/>
</dbReference>
<feature type="transmembrane region" description="Helical" evidence="11">
    <location>
        <begin position="96"/>
        <end position="121"/>
    </location>
</feature>
<evidence type="ECO:0000259" key="13">
    <source>
        <dbReference type="PROSITE" id="PS50928"/>
    </source>
</evidence>
<keyword evidence="7" id="KW-0547">Nucleotide-binding</keyword>
<feature type="domain" description="ABC transmembrane type-1" evidence="13">
    <location>
        <begin position="94"/>
        <end position="283"/>
    </location>
</feature>
<dbReference type="Proteomes" id="UP000629365">
    <property type="component" value="Unassembled WGS sequence"/>
</dbReference>
<dbReference type="InterPro" id="IPR035906">
    <property type="entry name" value="MetI-like_sf"/>
</dbReference>
<evidence type="ECO:0000256" key="8">
    <source>
        <dbReference type="ARBA" id="ARBA00022840"/>
    </source>
</evidence>
<feature type="domain" description="ABC transporter" evidence="12">
    <location>
        <begin position="349"/>
        <end position="600"/>
    </location>
</feature>
<evidence type="ECO:0000256" key="5">
    <source>
        <dbReference type="ARBA" id="ARBA00022475"/>
    </source>
</evidence>
<dbReference type="Pfam" id="PF12911">
    <property type="entry name" value="OppC_N"/>
    <property type="match status" value="1"/>
</dbReference>
<dbReference type="Pfam" id="PF00005">
    <property type="entry name" value="ABC_tran"/>
    <property type="match status" value="1"/>
</dbReference>
<dbReference type="InterPro" id="IPR000515">
    <property type="entry name" value="MetI-like"/>
</dbReference>
<comment type="similarity">
    <text evidence="11">Belongs to the binding-protein-dependent transport system permease family.</text>
</comment>
<dbReference type="PROSITE" id="PS00211">
    <property type="entry name" value="ABC_TRANSPORTER_1"/>
    <property type="match status" value="1"/>
</dbReference>
<evidence type="ECO:0000256" key="11">
    <source>
        <dbReference type="RuleBase" id="RU363032"/>
    </source>
</evidence>
<comment type="caution">
    <text evidence="14">The sequence shown here is derived from an EMBL/GenBank/DDBJ whole genome shotgun (WGS) entry which is preliminary data.</text>
</comment>
<evidence type="ECO:0000256" key="9">
    <source>
        <dbReference type="ARBA" id="ARBA00022989"/>
    </source>
</evidence>